<proteinExistence type="predicted"/>
<evidence type="ECO:0000313" key="3">
    <source>
        <dbReference type="Proteomes" id="UP000326078"/>
    </source>
</evidence>
<dbReference type="Gene3D" id="3.40.50.720">
    <property type="entry name" value="NAD(P)-binding Rossmann-like Domain"/>
    <property type="match status" value="1"/>
</dbReference>
<evidence type="ECO:0000259" key="1">
    <source>
        <dbReference type="Pfam" id="PF03721"/>
    </source>
</evidence>
<dbReference type="PANTHER" id="PTHR43750:SF2">
    <property type="entry name" value="UDP-GLUCOSE 6-DEHYDROGENASE"/>
    <property type="match status" value="1"/>
</dbReference>
<comment type="caution">
    <text evidence="2">The sequence shown here is derived from an EMBL/GenBank/DDBJ whole genome shotgun (WGS) entry which is preliminary data.</text>
</comment>
<dbReference type="AlphaFoldDB" id="A0A5N0Z5S5"/>
<dbReference type="InterPro" id="IPR001732">
    <property type="entry name" value="UDP-Glc/GDP-Man_DH_N"/>
</dbReference>
<dbReference type="SUPFAM" id="SSF51735">
    <property type="entry name" value="NAD(P)-binding Rossmann-fold domains"/>
    <property type="match status" value="1"/>
</dbReference>
<dbReference type="PANTHER" id="PTHR43750">
    <property type="entry name" value="UDP-GLUCOSE 6-DEHYDROGENASE TUAD"/>
    <property type="match status" value="1"/>
</dbReference>
<reference evidence="2 3" key="1">
    <citation type="submission" date="2019-09" db="EMBL/GenBank/DDBJ databases">
        <title>Vancomyinc resistant enterococci isolated from farm animals in Switzerland.</title>
        <authorList>
            <person name="Stevens M.J.A."/>
            <person name="Stephan R."/>
            <person name="Morach M."/>
            <person name="Nuesch-Inderbinen M."/>
        </authorList>
    </citation>
    <scope>NUCLEOTIDE SEQUENCE [LARGE SCALE GENOMIC DNA]</scope>
    <source>
        <strain evidence="2 3">GH27</strain>
    </source>
</reference>
<dbReference type="Pfam" id="PF03721">
    <property type="entry name" value="UDPG_MGDP_dh_N"/>
    <property type="match status" value="1"/>
</dbReference>
<protein>
    <recommendedName>
        <fullName evidence="1">UDP-glucose/GDP-mannose dehydrogenase N-terminal domain-containing protein</fullName>
    </recommendedName>
</protein>
<dbReference type="Proteomes" id="UP000326078">
    <property type="component" value="Unassembled WGS sequence"/>
</dbReference>
<dbReference type="EMBL" id="VYUT01000001">
    <property type="protein sequence ID" value="KAA9208739.1"/>
    <property type="molecule type" value="Genomic_DNA"/>
</dbReference>
<sequence length="164" mass="19072">MLVCPMRYYLVEKDQVFAYDNDPLKMMRLKNGQSPIDEPLIIHELKKENPNLLFTDELKKAISLSDYAFICVPTNFSEESMTFDTTTLETVLHRLFRMNKAIKAVIKSTVPVGFTKRIRQQLKTENIVFSPEFLREGNSLEDSRYPSRIVIGENTIENMAIYQL</sequence>
<organism evidence="2 3">
    <name type="scientific">Enterococcus durans</name>
    <dbReference type="NCBI Taxonomy" id="53345"/>
    <lineage>
        <taxon>Bacteria</taxon>
        <taxon>Bacillati</taxon>
        <taxon>Bacillota</taxon>
        <taxon>Bacilli</taxon>
        <taxon>Lactobacillales</taxon>
        <taxon>Enterococcaceae</taxon>
        <taxon>Enterococcus</taxon>
    </lineage>
</organism>
<feature type="domain" description="UDP-glucose/GDP-mannose dehydrogenase N-terminal" evidence="1">
    <location>
        <begin position="15"/>
        <end position="158"/>
    </location>
</feature>
<name>A0A5N0Z5S5_9ENTE</name>
<evidence type="ECO:0000313" key="2">
    <source>
        <dbReference type="EMBL" id="KAA9208739.1"/>
    </source>
</evidence>
<dbReference type="GO" id="GO:0016616">
    <property type="term" value="F:oxidoreductase activity, acting on the CH-OH group of donors, NAD or NADP as acceptor"/>
    <property type="evidence" value="ECO:0007669"/>
    <property type="project" value="InterPro"/>
</dbReference>
<gene>
    <name evidence="2" type="ORF">F6X95_01240</name>
</gene>
<accession>A0A5N0Z5S5</accession>
<dbReference type="InterPro" id="IPR036291">
    <property type="entry name" value="NAD(P)-bd_dom_sf"/>
</dbReference>
<dbReference type="GO" id="GO:0051287">
    <property type="term" value="F:NAD binding"/>
    <property type="evidence" value="ECO:0007669"/>
    <property type="project" value="InterPro"/>
</dbReference>